<organism evidence="2 3">
    <name type="scientific">Microdochium bolleyi</name>
    <dbReference type="NCBI Taxonomy" id="196109"/>
    <lineage>
        <taxon>Eukaryota</taxon>
        <taxon>Fungi</taxon>
        <taxon>Dikarya</taxon>
        <taxon>Ascomycota</taxon>
        <taxon>Pezizomycotina</taxon>
        <taxon>Sordariomycetes</taxon>
        <taxon>Xylariomycetidae</taxon>
        <taxon>Xylariales</taxon>
        <taxon>Microdochiaceae</taxon>
        <taxon>Microdochium</taxon>
    </lineage>
</organism>
<gene>
    <name evidence="2" type="ORF">Micbo1qcDRAFT_198464</name>
</gene>
<dbReference type="AlphaFoldDB" id="A0A136IMF8"/>
<dbReference type="InParanoid" id="A0A136IMF8"/>
<feature type="region of interest" description="Disordered" evidence="1">
    <location>
        <begin position="409"/>
        <end position="485"/>
    </location>
</feature>
<dbReference type="Proteomes" id="UP000070501">
    <property type="component" value="Unassembled WGS sequence"/>
</dbReference>
<reference evidence="3" key="1">
    <citation type="submission" date="2016-02" db="EMBL/GenBank/DDBJ databases">
        <title>Draft genome sequence of Microdochium bolleyi, a fungal endophyte of beachgrass.</title>
        <authorList>
            <consortium name="DOE Joint Genome Institute"/>
            <person name="David A.S."/>
            <person name="May G."/>
            <person name="Haridas S."/>
            <person name="Lim J."/>
            <person name="Wang M."/>
            <person name="Labutti K."/>
            <person name="Lipzen A."/>
            <person name="Barry K."/>
            <person name="Grigoriev I.V."/>
        </authorList>
    </citation>
    <scope>NUCLEOTIDE SEQUENCE [LARGE SCALE GENOMIC DNA]</scope>
    <source>
        <strain evidence="3">J235TASD1</strain>
    </source>
</reference>
<feature type="compositionally biased region" description="Polar residues" evidence="1">
    <location>
        <begin position="253"/>
        <end position="262"/>
    </location>
</feature>
<feature type="region of interest" description="Disordered" evidence="1">
    <location>
        <begin position="217"/>
        <end position="331"/>
    </location>
</feature>
<feature type="region of interest" description="Disordered" evidence="1">
    <location>
        <begin position="753"/>
        <end position="853"/>
    </location>
</feature>
<protein>
    <submittedName>
        <fullName evidence="2">Uncharacterized protein</fullName>
    </submittedName>
</protein>
<evidence type="ECO:0000313" key="3">
    <source>
        <dbReference type="Proteomes" id="UP000070501"/>
    </source>
</evidence>
<feature type="region of interest" description="Disordered" evidence="1">
    <location>
        <begin position="526"/>
        <end position="546"/>
    </location>
</feature>
<proteinExistence type="predicted"/>
<feature type="compositionally biased region" description="Polar residues" evidence="1">
    <location>
        <begin position="82"/>
        <end position="99"/>
    </location>
</feature>
<keyword evidence="3" id="KW-1185">Reference proteome</keyword>
<evidence type="ECO:0000256" key="1">
    <source>
        <dbReference type="SAM" id="MobiDB-lite"/>
    </source>
</evidence>
<feature type="compositionally biased region" description="Basic residues" evidence="1">
    <location>
        <begin position="428"/>
        <end position="447"/>
    </location>
</feature>
<evidence type="ECO:0000313" key="2">
    <source>
        <dbReference type="EMBL" id="KXJ86141.1"/>
    </source>
</evidence>
<dbReference type="EMBL" id="KQ964270">
    <property type="protein sequence ID" value="KXJ86141.1"/>
    <property type="molecule type" value="Genomic_DNA"/>
</dbReference>
<feature type="region of interest" description="Disordered" evidence="1">
    <location>
        <begin position="66"/>
        <end position="126"/>
    </location>
</feature>
<feature type="compositionally biased region" description="Polar residues" evidence="1">
    <location>
        <begin position="227"/>
        <end position="243"/>
    </location>
</feature>
<dbReference type="STRING" id="196109.A0A136IMF8"/>
<name>A0A136IMF8_9PEZI</name>
<accession>A0A136IMF8</accession>
<dbReference type="OrthoDB" id="5333304at2759"/>
<sequence length="903" mass="98911">MAQAATVNGLLAHSAQHPASIAPAAATDAPADPDMHTLLEYQKLAQFRDTILAGKHPHIKLPVSTARAAAGQPPATHPRAQAAQQPTQNTGQKKGQSSAARRADKKKTLSTNGAPPAVAVAAASSHSDLRAPGLALPTGQGRAELDPIFLEKSEDLVRAELRIQRQRLEKSLRDELEHRKASAKAAAQEPESLLEFNLSDVLVKALTLVQATSAPFAPDLDVAPDGSESSDSFDNNTFYSSQHDTPDPHDVSTDQPAAQSTAMEGIIEDDPYSPTQNFVLPPAQPSVSGGPKNGLSSFPPGLVPTSAASVTPDHRNPSGDSGANSRAGDSGNAELDQAVNFQRSQSLRHQMSKIDAMRQPSPLVRAHDLSPYAPQPAHVSPLAFGQQPSILEPLGTGHAAAPAPVMALRPHESAATSPESSPHGDKGSKRKDRKERKKEKRKHRARNRAGYTSPDIKPEPQSPSPISASALPRPAKRQRSDHGPHDVVVIEAPAAAQPVSRTYSGQFHIGSLPGERAQHAWERVEDPLARSGRSSAVPSVYRPEQPQLFERRYDEPGHQYVRRVYTPPGQPSHFVVDESRPLRTASYSIPQPEYREVPAYAPTTRPSAHPYGDHVRSRSPIIVERRSPIVAPSMPPPQPARIVVDQYGREYFEPPPRPASTVRQSAIPAARPREHEIVYERAPVRAMSRIPAEGTFEENGIIYRRVSPQYGGRRVVTQPEYGRPEYTRGYRDREYSTTQPAALPRENYVEYRSVPERRVQQEAFPGDYITRSASVRPPQEAVPGYGSSQVPSVRSEVPPRHYAASVRPDARREPALLQQQQSMTQEYDPRSAGQDLPPPPLQQQPPRGYSVRPVEQYYYEPQPPGDAEMAYGQRPQSRAEVVIRYVQEASRKHEVMEEDPADC</sequence>
<feature type="compositionally biased region" description="Low complexity" evidence="1">
    <location>
        <begin position="114"/>
        <end position="125"/>
    </location>
</feature>